<feature type="transmembrane region" description="Helical" evidence="6">
    <location>
        <begin position="105"/>
        <end position="128"/>
    </location>
</feature>
<evidence type="ECO:0000256" key="6">
    <source>
        <dbReference type="SAM" id="Phobius"/>
    </source>
</evidence>
<feature type="transmembrane region" description="Helical" evidence="6">
    <location>
        <begin position="365"/>
        <end position="386"/>
    </location>
</feature>
<evidence type="ECO:0000313" key="7">
    <source>
        <dbReference type="EMBL" id="NVO57433.1"/>
    </source>
</evidence>
<comment type="subcellular location">
    <subcellularLocation>
        <location evidence="1">Cell membrane</location>
        <topology evidence="1">Multi-pass membrane protein</topology>
    </subcellularLocation>
</comment>
<feature type="transmembrane region" description="Helical" evidence="6">
    <location>
        <begin position="303"/>
        <end position="324"/>
    </location>
</feature>
<feature type="transmembrane region" description="Helical" evidence="6">
    <location>
        <begin position="254"/>
        <end position="272"/>
    </location>
</feature>
<keyword evidence="4 6" id="KW-1133">Transmembrane helix</keyword>
<dbReference type="EMBL" id="JABXWT010000011">
    <property type="protein sequence ID" value="NVO57433.1"/>
    <property type="molecule type" value="Genomic_DNA"/>
</dbReference>
<dbReference type="Pfam" id="PF07690">
    <property type="entry name" value="MFS_1"/>
    <property type="match status" value="1"/>
</dbReference>
<dbReference type="Gene3D" id="1.20.1250.20">
    <property type="entry name" value="MFS general substrate transporter like domains"/>
    <property type="match status" value="1"/>
</dbReference>
<proteinExistence type="predicted"/>
<evidence type="ECO:0000256" key="5">
    <source>
        <dbReference type="ARBA" id="ARBA00023136"/>
    </source>
</evidence>
<keyword evidence="5 6" id="KW-0472">Membrane</keyword>
<feature type="transmembrane region" description="Helical" evidence="6">
    <location>
        <begin position="167"/>
        <end position="189"/>
    </location>
</feature>
<reference evidence="7 8" key="1">
    <citation type="submission" date="2020-06" db="EMBL/GenBank/DDBJ databases">
        <authorList>
            <person name="Cao W.R."/>
        </authorList>
    </citation>
    <scope>NUCLEOTIDE SEQUENCE [LARGE SCALE GENOMIC DNA]</scope>
    <source>
        <strain evidence="7 8">B1Z28</strain>
    </source>
</reference>
<evidence type="ECO:0000256" key="3">
    <source>
        <dbReference type="ARBA" id="ARBA00022692"/>
    </source>
</evidence>
<feature type="transmembrane region" description="Helical" evidence="6">
    <location>
        <begin position="210"/>
        <end position="234"/>
    </location>
</feature>
<keyword evidence="8" id="KW-1185">Reference proteome</keyword>
<dbReference type="PANTHER" id="PTHR43124">
    <property type="entry name" value="PURINE EFFLUX PUMP PBUE"/>
    <property type="match status" value="1"/>
</dbReference>
<dbReference type="PANTHER" id="PTHR43124:SF3">
    <property type="entry name" value="CHLORAMPHENICOL EFFLUX PUMP RV0191"/>
    <property type="match status" value="1"/>
</dbReference>
<evidence type="ECO:0000256" key="4">
    <source>
        <dbReference type="ARBA" id="ARBA00022989"/>
    </source>
</evidence>
<feature type="transmembrane region" description="Helical" evidence="6">
    <location>
        <begin position="137"/>
        <end position="155"/>
    </location>
</feature>
<comment type="caution">
    <text evidence="7">The sequence shown here is derived from an EMBL/GenBank/DDBJ whole genome shotgun (WGS) entry which is preliminary data.</text>
</comment>
<dbReference type="RefSeq" id="WP_176866503.1">
    <property type="nucleotide sequence ID" value="NZ_JABXWT010000011.1"/>
</dbReference>
<dbReference type="InterPro" id="IPR011701">
    <property type="entry name" value="MFS"/>
</dbReference>
<feature type="transmembrane region" description="Helical" evidence="6">
    <location>
        <begin position="12"/>
        <end position="38"/>
    </location>
</feature>
<keyword evidence="3 6" id="KW-0812">Transmembrane</keyword>
<dbReference type="Proteomes" id="UP000630805">
    <property type="component" value="Unassembled WGS sequence"/>
</dbReference>
<gene>
    <name evidence="7" type="ORF">HW561_16680</name>
</gene>
<protein>
    <submittedName>
        <fullName evidence="7">MFS transporter</fullName>
    </submittedName>
</protein>
<dbReference type="InterPro" id="IPR050189">
    <property type="entry name" value="MFS_Efflux_Transporters"/>
</dbReference>
<feature type="transmembrane region" description="Helical" evidence="6">
    <location>
        <begin position="50"/>
        <end position="71"/>
    </location>
</feature>
<dbReference type="SUPFAM" id="SSF103473">
    <property type="entry name" value="MFS general substrate transporter"/>
    <property type="match status" value="1"/>
</dbReference>
<feature type="transmembrane region" description="Helical" evidence="6">
    <location>
        <begin position="78"/>
        <end position="99"/>
    </location>
</feature>
<evidence type="ECO:0000256" key="2">
    <source>
        <dbReference type="ARBA" id="ARBA00022475"/>
    </source>
</evidence>
<accession>A0ABX2PTD9</accession>
<organism evidence="7 8">
    <name type="scientific">Ruegeria haliotis</name>
    <dbReference type="NCBI Taxonomy" id="2747601"/>
    <lineage>
        <taxon>Bacteria</taxon>
        <taxon>Pseudomonadati</taxon>
        <taxon>Pseudomonadota</taxon>
        <taxon>Alphaproteobacteria</taxon>
        <taxon>Rhodobacterales</taxon>
        <taxon>Roseobacteraceae</taxon>
        <taxon>Ruegeria</taxon>
    </lineage>
</organism>
<evidence type="ECO:0000313" key="8">
    <source>
        <dbReference type="Proteomes" id="UP000630805"/>
    </source>
</evidence>
<sequence length="398" mass="42463">MLSKLRTMNPDSPLTISIASFVGVMALTPLMLLPILVYVYDEFLEFGPDIAGRVSSAGLAGIAITTIIVALKAKHWSLGKASVVGMVVATSFTILGLFIHDVWPFTLLVFLTGLGGGAAQAAVAAALARTTHPERAFGIYIGWQFALPAIGFWWFPRLVEGPGYSPFLSGFNAMLFVILVLCFLALILAPVMSSFKLHKEDEGGEMEWGLILKLPALLSVIGLAIYGAANAAVWAYSEGMGEDAGLDIYQTGDIIAYITGLSVIGPLLVVWLQDKIGHYIPLVSGIVLQIIAMYLLLTNQTPFGYTIGLGLFSVAWAFTWPYFLSIQASFDHTGTVTSFGQFTNLAGNAVGPLVAASFVGADGNYVGAIWVAVALFIVTLVPMLMIRSARKRELAGAS</sequence>
<name>A0ABX2PTD9_9RHOB</name>
<evidence type="ECO:0000256" key="1">
    <source>
        <dbReference type="ARBA" id="ARBA00004651"/>
    </source>
</evidence>
<keyword evidence="2" id="KW-1003">Cell membrane</keyword>
<dbReference type="InterPro" id="IPR036259">
    <property type="entry name" value="MFS_trans_sf"/>
</dbReference>
<feature type="transmembrane region" description="Helical" evidence="6">
    <location>
        <begin position="279"/>
        <end position="297"/>
    </location>
</feature>
<feature type="transmembrane region" description="Helical" evidence="6">
    <location>
        <begin position="336"/>
        <end position="359"/>
    </location>
</feature>